<name>A0A4R1HH59_PSEEN</name>
<dbReference type="Gene3D" id="2.40.128.270">
    <property type="match status" value="4"/>
</dbReference>
<dbReference type="InterPro" id="IPR038670">
    <property type="entry name" value="HslJ-like_sf"/>
</dbReference>
<evidence type="ECO:0000256" key="1">
    <source>
        <dbReference type="SAM" id="MobiDB-lite"/>
    </source>
</evidence>
<evidence type="ECO:0000313" key="3">
    <source>
        <dbReference type="EMBL" id="TCK21537.1"/>
    </source>
</evidence>
<evidence type="ECO:0000259" key="2">
    <source>
        <dbReference type="Pfam" id="PF03724"/>
    </source>
</evidence>
<accession>A0A4R1HH59</accession>
<dbReference type="RefSeq" id="WP_132430278.1">
    <property type="nucleotide sequence ID" value="NZ_SMFZ01000002.1"/>
</dbReference>
<feature type="domain" description="DUF306" evidence="2">
    <location>
        <begin position="272"/>
        <end position="374"/>
    </location>
</feature>
<dbReference type="InterPro" id="IPR005184">
    <property type="entry name" value="DUF306_Meta_HslJ"/>
</dbReference>
<feature type="domain" description="DUF306" evidence="2">
    <location>
        <begin position="32"/>
        <end position="118"/>
    </location>
</feature>
<protein>
    <submittedName>
        <fullName evidence="3">Heat shock protein HslJ</fullName>
    </submittedName>
</protein>
<sequence length="506" mass="54022">MTGVVNTAGGVQAAPMNPLQDRTFVTDMTMEDDVARPVVDGTRIRLTFRAGRLDANAGCNAVGFPLTVEPGRLRTGESISTLMFCGEERMAQETWLTTFLDADPEWSLSANGLLLRSGHEWMELTEEIGEPRPLWDRRFRSVSVTGTPQPLVPGTSILLTFTEAGSLVVEAGCNTMTFPYTTGGDAALIVGNPSGATEMACSPERMDQDGWIARWLPEEPFDGLRVVGNTMTLTRRDAELVLTEEPAQDTVPGVPEPTSSPEAPGGKPILENRRFRSVEVTENGAPRPLVEGTVIDLTLFSDSLSANAGCNTMGASLTVTADRLVVGPVASTLMFCGPELTGQDQWLAGFLGSGPQWSDPSAGLRLTSGTTTIVFTEVGLGFGIEPTELWGTTFDSVSVSEKGIVPAPVVPGTTITLTFTAPDRLTARAGCNTLGFRVVAGTDRLTVDDDFSSTRMACTPELTAQDEWLAKVLTDDPEYVFTGKALTLTRGSTSIDLAPRMGNREG</sequence>
<dbReference type="OrthoDB" id="507754at2"/>
<dbReference type="AlphaFoldDB" id="A0A4R1HH59"/>
<organism evidence="3 4">
    <name type="scientific">Pseudonocardia endophytica</name>
    <dbReference type="NCBI Taxonomy" id="401976"/>
    <lineage>
        <taxon>Bacteria</taxon>
        <taxon>Bacillati</taxon>
        <taxon>Actinomycetota</taxon>
        <taxon>Actinomycetes</taxon>
        <taxon>Pseudonocardiales</taxon>
        <taxon>Pseudonocardiaceae</taxon>
        <taxon>Pseudonocardia</taxon>
    </lineage>
</organism>
<dbReference type="Pfam" id="PF03724">
    <property type="entry name" value="META"/>
    <property type="match status" value="4"/>
</dbReference>
<keyword evidence="4" id="KW-1185">Reference proteome</keyword>
<gene>
    <name evidence="3" type="ORF">EV378_5525</name>
</gene>
<dbReference type="EMBL" id="SMFZ01000002">
    <property type="protein sequence ID" value="TCK21537.1"/>
    <property type="molecule type" value="Genomic_DNA"/>
</dbReference>
<proteinExistence type="predicted"/>
<feature type="domain" description="DUF306" evidence="2">
    <location>
        <begin position="134"/>
        <end position="241"/>
    </location>
</feature>
<keyword evidence="3" id="KW-0346">Stress response</keyword>
<evidence type="ECO:0000313" key="4">
    <source>
        <dbReference type="Proteomes" id="UP000295560"/>
    </source>
</evidence>
<dbReference type="PANTHER" id="PTHR35535">
    <property type="entry name" value="HEAT SHOCK PROTEIN HSLJ"/>
    <property type="match status" value="1"/>
</dbReference>
<feature type="domain" description="DUF306" evidence="2">
    <location>
        <begin position="407"/>
        <end position="491"/>
    </location>
</feature>
<dbReference type="Proteomes" id="UP000295560">
    <property type="component" value="Unassembled WGS sequence"/>
</dbReference>
<dbReference type="InterPro" id="IPR053147">
    <property type="entry name" value="Hsp_HslJ-like"/>
</dbReference>
<reference evidence="3 4" key="1">
    <citation type="submission" date="2019-03" db="EMBL/GenBank/DDBJ databases">
        <title>Sequencing the genomes of 1000 actinobacteria strains.</title>
        <authorList>
            <person name="Klenk H.-P."/>
        </authorList>
    </citation>
    <scope>NUCLEOTIDE SEQUENCE [LARGE SCALE GENOMIC DNA]</scope>
    <source>
        <strain evidence="3 4">DSM 44969</strain>
    </source>
</reference>
<comment type="caution">
    <text evidence="3">The sequence shown here is derived from an EMBL/GenBank/DDBJ whole genome shotgun (WGS) entry which is preliminary data.</text>
</comment>
<dbReference type="PANTHER" id="PTHR35535:SF1">
    <property type="entry name" value="HEAT SHOCK PROTEIN HSLJ"/>
    <property type="match status" value="1"/>
</dbReference>
<feature type="region of interest" description="Disordered" evidence="1">
    <location>
        <begin position="247"/>
        <end position="269"/>
    </location>
</feature>